<keyword evidence="2" id="KW-0489">Methyltransferase</keyword>
<dbReference type="EMBL" id="JAVJAN010000002">
    <property type="protein sequence ID" value="MDR5586065.1"/>
    <property type="molecule type" value="Genomic_DNA"/>
</dbReference>
<dbReference type="PANTHER" id="PTHR43861:SF1">
    <property type="entry name" value="TRANS-ACONITATE 2-METHYLTRANSFERASE"/>
    <property type="match status" value="1"/>
</dbReference>
<dbReference type="Proteomes" id="UP001256646">
    <property type="component" value="Unassembled WGS sequence"/>
</dbReference>
<gene>
    <name evidence="2" type="ORF">RGC78_01125</name>
</gene>
<dbReference type="EC" id="2.1.-.-" evidence="2"/>
<dbReference type="CDD" id="cd02440">
    <property type="entry name" value="AdoMet_MTases"/>
    <property type="match status" value="1"/>
</dbReference>
<protein>
    <submittedName>
        <fullName evidence="2">Class I SAM-dependent methyltransferase</fullName>
        <ecNumber evidence="2">2.1.-.-</ecNumber>
    </submittedName>
</protein>
<evidence type="ECO:0000313" key="3">
    <source>
        <dbReference type="Proteomes" id="UP001256646"/>
    </source>
</evidence>
<name>A0ABU1ECF2_9CLOT</name>
<evidence type="ECO:0000259" key="1">
    <source>
        <dbReference type="Pfam" id="PF08241"/>
    </source>
</evidence>
<dbReference type="PANTHER" id="PTHR43861">
    <property type="entry name" value="TRANS-ACONITATE 2-METHYLTRANSFERASE-RELATED"/>
    <property type="match status" value="1"/>
</dbReference>
<dbReference type="Gene3D" id="3.40.50.150">
    <property type="entry name" value="Vaccinia Virus protein VP39"/>
    <property type="match status" value="1"/>
</dbReference>
<dbReference type="InterPro" id="IPR029063">
    <property type="entry name" value="SAM-dependent_MTases_sf"/>
</dbReference>
<keyword evidence="2" id="KW-0808">Transferase</keyword>
<feature type="domain" description="Methyltransferase type 11" evidence="1">
    <location>
        <begin position="46"/>
        <end position="139"/>
    </location>
</feature>
<dbReference type="SUPFAM" id="SSF53335">
    <property type="entry name" value="S-adenosyl-L-methionine-dependent methyltransferases"/>
    <property type="match status" value="1"/>
</dbReference>
<dbReference type="GO" id="GO:0008168">
    <property type="term" value="F:methyltransferase activity"/>
    <property type="evidence" value="ECO:0007669"/>
    <property type="project" value="UniProtKB-KW"/>
</dbReference>
<organism evidence="2 3">
    <name type="scientific">Clostridium aquiflavi</name>
    <dbReference type="NCBI Taxonomy" id="3073603"/>
    <lineage>
        <taxon>Bacteria</taxon>
        <taxon>Bacillati</taxon>
        <taxon>Bacillota</taxon>
        <taxon>Clostridia</taxon>
        <taxon>Eubacteriales</taxon>
        <taxon>Clostridiaceae</taxon>
        <taxon>Clostridium</taxon>
    </lineage>
</organism>
<dbReference type="GO" id="GO:0032259">
    <property type="term" value="P:methylation"/>
    <property type="evidence" value="ECO:0007669"/>
    <property type="project" value="UniProtKB-KW"/>
</dbReference>
<comment type="caution">
    <text evidence="2">The sequence shown here is derived from an EMBL/GenBank/DDBJ whole genome shotgun (WGS) entry which is preliminary data.</text>
</comment>
<dbReference type="RefSeq" id="WP_309555833.1">
    <property type="nucleotide sequence ID" value="NZ_JAVJAN010000002.1"/>
</dbReference>
<dbReference type="Pfam" id="PF08241">
    <property type="entry name" value="Methyltransf_11"/>
    <property type="match status" value="1"/>
</dbReference>
<proteinExistence type="predicted"/>
<evidence type="ECO:0000313" key="2">
    <source>
        <dbReference type="EMBL" id="MDR5586065.1"/>
    </source>
</evidence>
<keyword evidence="3" id="KW-1185">Reference proteome</keyword>
<dbReference type="InterPro" id="IPR013216">
    <property type="entry name" value="Methyltransf_11"/>
</dbReference>
<sequence>MSQNIYDNEIFFIEYMKLRNEKSYNDLLEQPEINKLLPDIKGKTILDIGCGYGHNSLLFAQNGAKKVIGIDISQKMLEVAKKESCHPCIEYRQMDMSEILALTQKFDMVYSSLAFHYAENFQKLIKDVYDLLNKGGYLIYSQEHPIVTATMDCKGHHNLDENGNFVSYTFSDYAKSGQRVGTWFVDGVINYHRSMGEIVSTLAHTGFMITDMIEPTPEAWALEEKPDLMKEFIKPTFLIIKARKSEFSCDC</sequence>
<reference evidence="2 3" key="1">
    <citation type="submission" date="2023-09" db="EMBL/GenBank/DDBJ databases">
        <authorList>
            <person name="Zhai L."/>
        </authorList>
    </citation>
    <scope>NUCLEOTIDE SEQUENCE [LARGE SCALE GENOMIC DNA]</scope>
    <source>
        <strain evidence="2 3">5 N-1</strain>
    </source>
</reference>
<accession>A0ABU1ECF2</accession>